<dbReference type="AlphaFoldDB" id="A0A1T1HE35"/>
<gene>
    <name evidence="1" type="ORF">BTA35_0207870</name>
</gene>
<proteinExistence type="predicted"/>
<accession>A0A1T1HE35</accession>
<name>A0A1T1HE35_OCELI</name>
<organism evidence="1 2">
    <name type="scientific">Oceanospirillum linum</name>
    <dbReference type="NCBI Taxonomy" id="966"/>
    <lineage>
        <taxon>Bacteria</taxon>
        <taxon>Pseudomonadati</taxon>
        <taxon>Pseudomonadota</taxon>
        <taxon>Gammaproteobacteria</taxon>
        <taxon>Oceanospirillales</taxon>
        <taxon>Oceanospirillaceae</taxon>
        <taxon>Oceanospirillum</taxon>
    </lineage>
</organism>
<keyword evidence="2" id="KW-1185">Reference proteome</keyword>
<evidence type="ECO:0000313" key="1">
    <source>
        <dbReference type="EMBL" id="OOV87977.1"/>
    </source>
</evidence>
<dbReference type="Proteomes" id="UP000190064">
    <property type="component" value="Unassembled WGS sequence"/>
</dbReference>
<dbReference type="EMBL" id="MTSD02000002">
    <property type="protein sequence ID" value="OOV87977.1"/>
    <property type="molecule type" value="Genomic_DNA"/>
</dbReference>
<evidence type="ECO:0000313" key="2">
    <source>
        <dbReference type="Proteomes" id="UP000190064"/>
    </source>
</evidence>
<reference evidence="1" key="1">
    <citation type="submission" date="2017-02" db="EMBL/GenBank/DDBJ databases">
        <title>Draft Genome Sequence of the Salt Water Bacterium Oceanospirillum linum ATCC 11336.</title>
        <authorList>
            <person name="Trachtenberg A.M."/>
            <person name="Carney J.G."/>
            <person name="Linnane J.D."/>
            <person name="Rheaume B.A."/>
            <person name="Pitts N.L."/>
            <person name="Mykles D.L."/>
            <person name="Maclea K.S."/>
        </authorList>
    </citation>
    <scope>NUCLEOTIDE SEQUENCE [LARGE SCALE GENOMIC DNA]</scope>
    <source>
        <strain evidence="1">ATCC 11336</strain>
    </source>
</reference>
<sequence>MESESPDFSSLKSRRMKCFIDLRMAMESALKSVVSYYCHSNLQGKKLVKKVENYRHHMDKLKPAALPHLPEVIMGSVSSVCDQLQSLPVGLRYRLDVIDFISNREEEYCSTIGSDTWMDSTAGTVWGVSKFIGKELSKESRIIGLDELMEEFFQPRYEKYAIK</sequence>
<comment type="caution">
    <text evidence="1">The sequence shown here is derived from an EMBL/GenBank/DDBJ whole genome shotgun (WGS) entry which is preliminary data.</text>
</comment>
<protein>
    <submittedName>
        <fullName evidence="1">Uncharacterized protein</fullName>
    </submittedName>
</protein>